<evidence type="ECO:0000256" key="3">
    <source>
        <dbReference type="ARBA" id="ARBA00006340"/>
    </source>
</evidence>
<keyword evidence="7 10" id="KW-0808">Transferase</keyword>
<dbReference type="GO" id="GO:0046132">
    <property type="term" value="P:pyrimidine ribonucleoside biosynthetic process"/>
    <property type="evidence" value="ECO:0007669"/>
    <property type="project" value="UniProtKB-ARBA"/>
</dbReference>
<reference evidence="10" key="2">
    <citation type="submission" date="2014-06" db="EMBL/GenBank/DDBJ databases">
        <title>The complete genome of Blastobotrys (Arxula) adeninivorans LS3 - a yeast of biotechnological interest.</title>
        <authorList>
            <person name="Kunze G."/>
            <person name="Gaillardin C."/>
            <person name="Czernicka M."/>
            <person name="Durrens P."/>
            <person name="Martin T."/>
            <person name="Boer E."/>
            <person name="Gabaldon T."/>
            <person name="Cruz J."/>
            <person name="Talla E."/>
            <person name="Marck C."/>
            <person name="Goffeau A."/>
            <person name="Barbe V."/>
            <person name="Baret P."/>
            <person name="Baronian K."/>
            <person name="Beier S."/>
            <person name="Bleykasten C."/>
            <person name="Bode R."/>
            <person name="Casaregola S."/>
            <person name="Despons L."/>
            <person name="Fairhead C."/>
            <person name="Giersberg M."/>
            <person name="Gierski P."/>
            <person name="Hahnel U."/>
            <person name="Hartmann A."/>
            <person name="Jankowska D."/>
            <person name="Jubin C."/>
            <person name="Jung P."/>
            <person name="Lafontaine I."/>
            <person name="Leh-Louis V."/>
            <person name="Lemaire M."/>
            <person name="Marcet-Houben M."/>
            <person name="Mascher M."/>
            <person name="Morel G."/>
            <person name="Richard G.-F."/>
            <person name="Riechen J."/>
            <person name="Sacerdot C."/>
            <person name="Sarkar A."/>
            <person name="Savel G."/>
            <person name="Schacherer J."/>
            <person name="Sherman D."/>
            <person name="Straub M.-L."/>
            <person name="Stein N."/>
            <person name="Thierry A."/>
            <person name="Trautwein-Schult A."/>
            <person name="Westhof E."/>
            <person name="Worch S."/>
            <person name="Dujon B."/>
            <person name="Souciet J.-L."/>
            <person name="Wincker P."/>
            <person name="Scholz U."/>
            <person name="Neuveglise N."/>
        </authorList>
    </citation>
    <scope>NUCLEOTIDE SEQUENCE</scope>
    <source>
        <strain evidence="10">LS3</strain>
    </source>
</reference>
<dbReference type="PANTHER" id="PTHR46683:SF1">
    <property type="entry name" value="OROTATE PHOSPHORIBOSYLTRANSFERASE 1-RELATED"/>
    <property type="match status" value="1"/>
</dbReference>
<reference evidence="10" key="1">
    <citation type="submission" date="2014-02" db="EMBL/GenBank/DDBJ databases">
        <authorList>
            <person name="Genoscope - CEA"/>
        </authorList>
    </citation>
    <scope>NUCLEOTIDE SEQUENCE</scope>
    <source>
        <strain evidence="10">LS3</strain>
    </source>
</reference>
<evidence type="ECO:0000256" key="1">
    <source>
        <dbReference type="ARBA" id="ARBA00003769"/>
    </source>
</evidence>
<protein>
    <recommendedName>
        <fullName evidence="5">orotate phosphoribosyltransferase</fullName>
        <ecNumber evidence="5">2.4.2.10</ecNumber>
    </recommendedName>
</protein>
<dbReference type="HAMAP" id="MF_01208">
    <property type="entry name" value="PyrE"/>
    <property type="match status" value="1"/>
</dbReference>
<dbReference type="GO" id="GO:0004588">
    <property type="term" value="F:orotate phosphoribosyltransferase activity"/>
    <property type="evidence" value="ECO:0007669"/>
    <property type="project" value="UniProtKB-EC"/>
</dbReference>
<evidence type="ECO:0000256" key="7">
    <source>
        <dbReference type="ARBA" id="ARBA00022679"/>
    </source>
</evidence>
<evidence type="ECO:0000256" key="4">
    <source>
        <dbReference type="ARBA" id="ARBA00011738"/>
    </source>
</evidence>
<evidence type="ECO:0000313" key="10">
    <source>
        <dbReference type="EMBL" id="CDP35020.1"/>
    </source>
</evidence>
<name>A0A060T1M2_BLAAD</name>
<organism evidence="10">
    <name type="scientific">Blastobotrys adeninivorans</name>
    <name type="common">Yeast</name>
    <name type="synonym">Arxula adeninivorans</name>
    <dbReference type="NCBI Taxonomy" id="409370"/>
    <lineage>
        <taxon>Eukaryota</taxon>
        <taxon>Fungi</taxon>
        <taxon>Dikarya</taxon>
        <taxon>Ascomycota</taxon>
        <taxon>Saccharomycotina</taxon>
        <taxon>Dipodascomycetes</taxon>
        <taxon>Dipodascales</taxon>
        <taxon>Trichomonascaceae</taxon>
        <taxon>Blastobotrys</taxon>
    </lineage>
</organism>
<comment type="pathway">
    <text evidence="2">Pyrimidine metabolism; UMP biosynthesis via de novo pathway; UMP from orotate: step 1/2.</text>
</comment>
<dbReference type="Pfam" id="PF00156">
    <property type="entry name" value="Pribosyltran"/>
    <property type="match status" value="1"/>
</dbReference>
<accession>A0A060T1M2</accession>
<sequence>MSEYQQKFIEHSLESQALKFGEFTLKSGRVSPYFFNMGLFNTGAHLSSIAQAYAETIIKSGLEFDVLFGPAYKGIALAALTVAKLAEIGGEKWQNVRYAYNRKEKKDHGEGGVIVGASLENQRVVIIDDVITAGTAINEAFDIISAGSGKVVGVVIAMDRQERTADSDISSVQAVSQKRNVPVLSIISLSAIMEYAANRLTKEQYAAIEAYKEKYAAKGI</sequence>
<keyword evidence="6 10" id="KW-0328">Glycosyltransferase</keyword>
<dbReference type="EC" id="2.4.2.10" evidence="5"/>
<dbReference type="CDD" id="cd06223">
    <property type="entry name" value="PRTases_typeI"/>
    <property type="match status" value="1"/>
</dbReference>
<dbReference type="GO" id="GO:0005737">
    <property type="term" value="C:cytoplasm"/>
    <property type="evidence" value="ECO:0007669"/>
    <property type="project" value="TreeGrafter"/>
</dbReference>
<dbReference type="GO" id="GO:0044205">
    <property type="term" value="P:'de novo' UMP biosynthetic process"/>
    <property type="evidence" value="ECO:0007669"/>
    <property type="project" value="UniProtKB-UniPathway"/>
</dbReference>
<gene>
    <name evidence="10" type="ORF">GNLVRS02_ARAD1C25806g</name>
</gene>
<dbReference type="InterPro" id="IPR004467">
    <property type="entry name" value="Or_phspho_trans_dom"/>
</dbReference>
<dbReference type="NCBIfam" id="TIGR00336">
    <property type="entry name" value="pyrE"/>
    <property type="match status" value="1"/>
</dbReference>
<comment type="subunit">
    <text evidence="4">Homodimer.</text>
</comment>
<dbReference type="InterPro" id="IPR023031">
    <property type="entry name" value="OPRT"/>
</dbReference>
<dbReference type="PANTHER" id="PTHR46683">
    <property type="entry name" value="OROTATE PHOSPHORIBOSYLTRANSFERASE 1-RELATED"/>
    <property type="match status" value="1"/>
</dbReference>
<dbReference type="GO" id="GO:0006207">
    <property type="term" value="P:'de novo' pyrimidine nucleobase biosynthetic process"/>
    <property type="evidence" value="ECO:0007669"/>
    <property type="project" value="TreeGrafter"/>
</dbReference>
<dbReference type="EMBL" id="HG937693">
    <property type="protein sequence ID" value="CDP35020.1"/>
    <property type="molecule type" value="Genomic_DNA"/>
</dbReference>
<dbReference type="Gene3D" id="3.40.50.2020">
    <property type="match status" value="1"/>
</dbReference>
<evidence type="ECO:0000256" key="6">
    <source>
        <dbReference type="ARBA" id="ARBA00022676"/>
    </source>
</evidence>
<dbReference type="FunFam" id="3.40.50.2020:FF:000008">
    <property type="entry name" value="Orotate phosphoribosyltransferase"/>
    <property type="match status" value="1"/>
</dbReference>
<dbReference type="AlphaFoldDB" id="A0A060T1M2"/>
<dbReference type="InterPro" id="IPR029057">
    <property type="entry name" value="PRTase-like"/>
</dbReference>
<evidence type="ECO:0000259" key="9">
    <source>
        <dbReference type="Pfam" id="PF00156"/>
    </source>
</evidence>
<feature type="domain" description="Phosphoribosyltransferase" evidence="9">
    <location>
        <begin position="50"/>
        <end position="172"/>
    </location>
</feature>
<evidence type="ECO:0000256" key="2">
    <source>
        <dbReference type="ARBA" id="ARBA00004889"/>
    </source>
</evidence>
<dbReference type="InterPro" id="IPR000836">
    <property type="entry name" value="PRTase_dom"/>
</dbReference>
<keyword evidence="8" id="KW-0665">Pyrimidine biosynthesis</keyword>
<dbReference type="PhylomeDB" id="A0A060T1M2"/>
<dbReference type="UniPathway" id="UPA00070">
    <property type="reaction ID" value="UER00119"/>
</dbReference>
<comment type="similarity">
    <text evidence="3">Belongs to the purine/pyrimidine phosphoribosyltransferase family. PyrE subfamily.</text>
</comment>
<proteinExistence type="inferred from homology"/>
<comment type="function">
    <text evidence="1">Catalyzes the transfer of a ribosyl phosphate group from 5-phosphoribose 1-diphosphate to orotate, leading to the formation of orotidine monophosphate (OMP).</text>
</comment>
<evidence type="ECO:0000256" key="8">
    <source>
        <dbReference type="ARBA" id="ARBA00022975"/>
    </source>
</evidence>
<evidence type="ECO:0000256" key="5">
    <source>
        <dbReference type="ARBA" id="ARBA00011971"/>
    </source>
</evidence>
<dbReference type="SUPFAM" id="SSF53271">
    <property type="entry name" value="PRTase-like"/>
    <property type="match status" value="1"/>
</dbReference>